<comment type="caution">
    <text evidence="1">The sequence shown here is derived from an EMBL/GenBank/DDBJ whole genome shotgun (WGS) entry which is preliminary data.</text>
</comment>
<name>A0A3M7QN07_BRAPC</name>
<evidence type="ECO:0000313" key="1">
    <source>
        <dbReference type="EMBL" id="RNA12817.1"/>
    </source>
</evidence>
<dbReference type="PANTHER" id="PTHR33395">
    <property type="entry name" value="TRANSCRIPTASE, PUTATIVE-RELATED-RELATED"/>
    <property type="match status" value="1"/>
</dbReference>
<gene>
    <name evidence="1" type="ORF">BpHYR1_052379</name>
</gene>
<keyword evidence="1" id="KW-0808">Transferase</keyword>
<accession>A0A3M7QN07</accession>
<dbReference type="PANTHER" id="PTHR33395:SF22">
    <property type="entry name" value="REVERSE TRANSCRIPTASE DOMAIN-CONTAINING PROTEIN"/>
    <property type="match status" value="1"/>
</dbReference>
<keyword evidence="2" id="KW-1185">Reference proteome</keyword>
<sequence>NYQVYKTDRSSHGGGVAIYITIKWLEDGSVSVLGSDDSPANAFIDMLNDESLTQHVLFPTFRKTDGSLTNTLDYLITESNNRITCLTDEAPLGLSNQGHLSLSFNFEIANKVYESFTSHKYAYKLGKYEAMSAELNKINWSNLFHEKNIEECYESFLKTYTIICNTYIPKLKQKITKRKPLWITPVLSKLIKEKKTLWYQQKACGGKNRTIQQKYIAVKLEIEKKSRDSIRAYENSLASDKANPKRLYAYVKEKQKVKPRITSITNDLGTSLTNMNEIAGALNNQFSS</sequence>
<reference evidence="1 2" key="1">
    <citation type="journal article" date="2018" name="Sci. Rep.">
        <title>Genomic signatures of local adaptation to the degree of environmental predictability in rotifers.</title>
        <authorList>
            <person name="Franch-Gras L."/>
            <person name="Hahn C."/>
            <person name="Garcia-Roger E.M."/>
            <person name="Carmona M.J."/>
            <person name="Serra M."/>
            <person name="Gomez A."/>
        </authorList>
    </citation>
    <scope>NUCLEOTIDE SEQUENCE [LARGE SCALE GENOMIC DNA]</scope>
    <source>
        <strain evidence="1">HYR1</strain>
    </source>
</reference>
<dbReference type="EMBL" id="REGN01005605">
    <property type="protein sequence ID" value="RNA12817.1"/>
    <property type="molecule type" value="Genomic_DNA"/>
</dbReference>
<dbReference type="GO" id="GO:0061343">
    <property type="term" value="P:cell adhesion involved in heart morphogenesis"/>
    <property type="evidence" value="ECO:0007669"/>
    <property type="project" value="TreeGrafter"/>
</dbReference>
<feature type="non-terminal residue" evidence="1">
    <location>
        <position position="288"/>
    </location>
</feature>
<organism evidence="1 2">
    <name type="scientific">Brachionus plicatilis</name>
    <name type="common">Marine rotifer</name>
    <name type="synonym">Brachionus muelleri</name>
    <dbReference type="NCBI Taxonomy" id="10195"/>
    <lineage>
        <taxon>Eukaryota</taxon>
        <taxon>Metazoa</taxon>
        <taxon>Spiralia</taxon>
        <taxon>Gnathifera</taxon>
        <taxon>Rotifera</taxon>
        <taxon>Eurotatoria</taxon>
        <taxon>Monogononta</taxon>
        <taxon>Pseudotrocha</taxon>
        <taxon>Ploima</taxon>
        <taxon>Brachionidae</taxon>
        <taxon>Brachionus</taxon>
    </lineage>
</organism>
<keyword evidence="1" id="KW-0548">Nucleotidyltransferase</keyword>
<keyword evidence="1" id="KW-0695">RNA-directed DNA polymerase</keyword>
<dbReference type="GO" id="GO:0031012">
    <property type="term" value="C:extracellular matrix"/>
    <property type="evidence" value="ECO:0007669"/>
    <property type="project" value="TreeGrafter"/>
</dbReference>
<dbReference type="GO" id="GO:0007508">
    <property type="term" value="P:larval heart development"/>
    <property type="evidence" value="ECO:0007669"/>
    <property type="project" value="TreeGrafter"/>
</dbReference>
<dbReference type="Proteomes" id="UP000276133">
    <property type="component" value="Unassembled WGS sequence"/>
</dbReference>
<protein>
    <submittedName>
        <fullName evidence="1">RNA-directed DNA polymerase from mobile element jockey-like</fullName>
    </submittedName>
</protein>
<dbReference type="GO" id="GO:0003964">
    <property type="term" value="F:RNA-directed DNA polymerase activity"/>
    <property type="evidence" value="ECO:0007669"/>
    <property type="project" value="UniProtKB-KW"/>
</dbReference>
<dbReference type="OrthoDB" id="6118220at2759"/>
<evidence type="ECO:0000313" key="2">
    <source>
        <dbReference type="Proteomes" id="UP000276133"/>
    </source>
</evidence>
<proteinExistence type="predicted"/>
<feature type="non-terminal residue" evidence="1">
    <location>
        <position position="1"/>
    </location>
</feature>
<dbReference type="AlphaFoldDB" id="A0A3M7QN07"/>